<dbReference type="GO" id="GO:0044779">
    <property type="term" value="P:meiotic spindle checkpoint signaling"/>
    <property type="evidence" value="ECO:0007669"/>
    <property type="project" value="UniProtKB-ARBA"/>
</dbReference>
<keyword evidence="4 15" id="KW-0808">Transferase</keyword>
<comment type="similarity">
    <text evidence="15">Belongs to the protein kinase superfamily. Ser/Thr protein kinase family. Aurora subfamily.</text>
</comment>
<keyword evidence="5 11" id="KW-0547">Nucleotide-binding</keyword>
<dbReference type="EC" id="2.7.11.1" evidence="1 15"/>
<dbReference type="InterPro" id="IPR000719">
    <property type="entry name" value="Prot_kinase_dom"/>
</dbReference>
<dbReference type="EMBL" id="KQ964522">
    <property type="protein sequence ID" value="KXN69818.1"/>
    <property type="molecule type" value="Genomic_DNA"/>
</dbReference>
<dbReference type="GO" id="GO:0072479">
    <property type="term" value="P:response to mitotic cell cycle spindle assembly checkpoint signaling"/>
    <property type="evidence" value="ECO:0007669"/>
    <property type="project" value="UniProtKB-ARBA"/>
</dbReference>
<evidence type="ECO:0000259" key="16">
    <source>
        <dbReference type="PROSITE" id="PS50011"/>
    </source>
</evidence>
<feature type="cross-link" description="Glycyl lysine isopeptide (Lys-Gly) (interchain with G-Cter in SUMO2)" evidence="12">
    <location>
        <position position="290"/>
    </location>
</feature>
<dbReference type="Pfam" id="PF00069">
    <property type="entry name" value="Pkinase"/>
    <property type="match status" value="1"/>
</dbReference>
<dbReference type="CDD" id="cd14007">
    <property type="entry name" value="STKc_Aurora"/>
    <property type="match status" value="1"/>
</dbReference>
<feature type="binding site" evidence="11 13">
    <location>
        <position position="194"/>
    </location>
    <ligand>
        <name>ATP</name>
        <dbReference type="ChEBI" id="CHEBI:30616"/>
    </ligand>
</feature>
<organism evidence="17 18">
    <name type="scientific">Conidiobolus coronatus (strain ATCC 28846 / CBS 209.66 / NRRL 28638)</name>
    <name type="common">Delacroixia coronata</name>
    <dbReference type="NCBI Taxonomy" id="796925"/>
    <lineage>
        <taxon>Eukaryota</taxon>
        <taxon>Fungi</taxon>
        <taxon>Fungi incertae sedis</taxon>
        <taxon>Zoopagomycota</taxon>
        <taxon>Entomophthoromycotina</taxon>
        <taxon>Entomophthoromycetes</taxon>
        <taxon>Entomophthorales</taxon>
        <taxon>Ancylistaceae</taxon>
        <taxon>Conidiobolus</taxon>
    </lineage>
</organism>
<dbReference type="GO" id="GO:0032465">
    <property type="term" value="P:regulation of cytokinesis"/>
    <property type="evidence" value="ECO:0007669"/>
    <property type="project" value="UniProtKB-ARBA"/>
</dbReference>
<feature type="binding site" evidence="11">
    <location>
        <position position="306"/>
    </location>
    <ligand>
        <name>ATP</name>
        <dbReference type="ChEBI" id="CHEBI:30616"/>
    </ligand>
</feature>
<reference evidence="17 18" key="1">
    <citation type="journal article" date="2015" name="Genome Biol. Evol.">
        <title>Phylogenomic analyses indicate that early fungi evolved digesting cell walls of algal ancestors of land plants.</title>
        <authorList>
            <person name="Chang Y."/>
            <person name="Wang S."/>
            <person name="Sekimoto S."/>
            <person name="Aerts A.L."/>
            <person name="Choi C."/>
            <person name="Clum A."/>
            <person name="LaButti K.M."/>
            <person name="Lindquist E.A."/>
            <person name="Yee Ngan C."/>
            <person name="Ohm R.A."/>
            <person name="Salamov A.A."/>
            <person name="Grigoriev I.V."/>
            <person name="Spatafora J.W."/>
            <person name="Berbee M.L."/>
        </authorList>
    </citation>
    <scope>NUCLEOTIDE SEQUENCE [LARGE SCALE GENOMIC DNA]</scope>
    <source>
        <strain evidence="17 18">NRRL 28638</strain>
    </source>
</reference>
<dbReference type="PROSITE" id="PS00107">
    <property type="entry name" value="PROTEIN_KINASE_ATP"/>
    <property type="match status" value="1"/>
</dbReference>
<gene>
    <name evidence="17" type="ORF">CONCODRAFT_79124</name>
</gene>
<dbReference type="InterPro" id="IPR017441">
    <property type="entry name" value="Protein_kinase_ATP_BS"/>
</dbReference>
<evidence type="ECO:0000256" key="11">
    <source>
        <dbReference type="PIRSR" id="PIRSR630616-2"/>
    </source>
</evidence>
<dbReference type="FunFam" id="1.10.510.10:FF:000235">
    <property type="entry name" value="Serine/threonine-protein kinase ark1"/>
    <property type="match status" value="1"/>
</dbReference>
<dbReference type="GO" id="GO:0005524">
    <property type="term" value="F:ATP binding"/>
    <property type="evidence" value="ECO:0007669"/>
    <property type="project" value="UniProtKB-UniRule"/>
</dbReference>
<dbReference type="GO" id="GO:1902115">
    <property type="term" value="P:regulation of organelle assembly"/>
    <property type="evidence" value="ECO:0007669"/>
    <property type="project" value="UniProtKB-ARBA"/>
</dbReference>
<evidence type="ECO:0000313" key="17">
    <source>
        <dbReference type="EMBL" id="KXN69818.1"/>
    </source>
</evidence>
<keyword evidence="3 14" id="KW-0723">Serine/threonine-protein kinase</keyword>
<dbReference type="SUPFAM" id="SSF56112">
    <property type="entry name" value="Protein kinase-like (PK-like)"/>
    <property type="match status" value="1"/>
</dbReference>
<comment type="catalytic activity">
    <reaction evidence="8 15">
        <text>L-threonyl-[protein] + ATP = O-phospho-L-threonyl-[protein] + ADP + H(+)</text>
        <dbReference type="Rhea" id="RHEA:46608"/>
        <dbReference type="Rhea" id="RHEA-COMP:11060"/>
        <dbReference type="Rhea" id="RHEA-COMP:11605"/>
        <dbReference type="ChEBI" id="CHEBI:15378"/>
        <dbReference type="ChEBI" id="CHEBI:30013"/>
        <dbReference type="ChEBI" id="CHEBI:30616"/>
        <dbReference type="ChEBI" id="CHEBI:61977"/>
        <dbReference type="ChEBI" id="CHEBI:456216"/>
        <dbReference type="EC" id="2.7.11.1"/>
    </reaction>
</comment>
<evidence type="ECO:0000256" key="15">
    <source>
        <dbReference type="RuleBase" id="RU367134"/>
    </source>
</evidence>
<comment type="catalytic activity">
    <reaction evidence="9 15">
        <text>L-seryl-[protein] + ATP = O-phospho-L-seryl-[protein] + ADP + H(+)</text>
        <dbReference type="Rhea" id="RHEA:17989"/>
        <dbReference type="Rhea" id="RHEA-COMP:9863"/>
        <dbReference type="Rhea" id="RHEA-COMP:11604"/>
        <dbReference type="ChEBI" id="CHEBI:15378"/>
        <dbReference type="ChEBI" id="CHEBI:29999"/>
        <dbReference type="ChEBI" id="CHEBI:30616"/>
        <dbReference type="ChEBI" id="CHEBI:83421"/>
        <dbReference type="ChEBI" id="CHEBI:456216"/>
        <dbReference type="EC" id="2.7.11.1"/>
    </reaction>
</comment>
<feature type="binding site" evidence="11">
    <location>
        <begin position="243"/>
        <end position="245"/>
    </location>
    <ligand>
        <name>ATP</name>
        <dbReference type="ChEBI" id="CHEBI:30616"/>
    </ligand>
</feature>
<dbReference type="InterPro" id="IPR030616">
    <property type="entry name" value="Aur-like"/>
</dbReference>
<feature type="domain" description="Protein kinase" evidence="16">
    <location>
        <begin position="165"/>
        <end position="415"/>
    </location>
</feature>
<evidence type="ECO:0000256" key="4">
    <source>
        <dbReference type="ARBA" id="ARBA00022679"/>
    </source>
</evidence>
<protein>
    <recommendedName>
        <fullName evidence="2 15">Aurora kinase</fullName>
        <ecNumber evidence="1 15">2.7.11.1</ecNumber>
    </recommendedName>
</protein>
<evidence type="ECO:0000256" key="1">
    <source>
        <dbReference type="ARBA" id="ARBA00012513"/>
    </source>
</evidence>
<evidence type="ECO:0000256" key="12">
    <source>
        <dbReference type="PIRSR" id="PIRSR630616-3"/>
    </source>
</evidence>
<evidence type="ECO:0000313" key="18">
    <source>
        <dbReference type="Proteomes" id="UP000070444"/>
    </source>
</evidence>
<dbReference type="InterPro" id="IPR008271">
    <property type="entry name" value="Ser/Thr_kinase_AS"/>
</dbReference>
<evidence type="ECO:0000256" key="10">
    <source>
        <dbReference type="PIRSR" id="PIRSR630616-1"/>
    </source>
</evidence>
<dbReference type="STRING" id="796925.A0A137P467"/>
<dbReference type="GO" id="GO:0004674">
    <property type="term" value="F:protein serine/threonine kinase activity"/>
    <property type="evidence" value="ECO:0007669"/>
    <property type="project" value="UniProtKB-KW"/>
</dbReference>
<dbReference type="SMART" id="SM00220">
    <property type="entry name" value="S_TKc"/>
    <property type="match status" value="1"/>
</dbReference>
<evidence type="ECO:0000256" key="5">
    <source>
        <dbReference type="ARBA" id="ARBA00022741"/>
    </source>
</evidence>
<dbReference type="GO" id="GO:0008608">
    <property type="term" value="P:attachment of spindle microtubules to kinetochore"/>
    <property type="evidence" value="ECO:0007669"/>
    <property type="project" value="UniProtKB-ARBA"/>
</dbReference>
<keyword evidence="7 11" id="KW-0067">ATP-binding</keyword>
<dbReference type="GO" id="GO:0090266">
    <property type="term" value="P:regulation of mitotic cell cycle spindle assembly checkpoint"/>
    <property type="evidence" value="ECO:0007669"/>
    <property type="project" value="UniProtKB-ARBA"/>
</dbReference>
<dbReference type="AlphaFoldDB" id="A0A137P467"/>
<evidence type="ECO:0000256" key="14">
    <source>
        <dbReference type="RuleBase" id="RU000304"/>
    </source>
</evidence>
<evidence type="ECO:0000256" key="9">
    <source>
        <dbReference type="ARBA" id="ARBA00048679"/>
    </source>
</evidence>
<evidence type="ECO:0000256" key="2">
    <source>
        <dbReference type="ARBA" id="ARBA00021157"/>
    </source>
</evidence>
<evidence type="ECO:0000256" key="8">
    <source>
        <dbReference type="ARBA" id="ARBA00047899"/>
    </source>
</evidence>
<sequence>MKFSKGNSTESNTNKPLMNILSSTKFKLSKSTRNNNNNRTGQRNVRLINSGGNSLEPLTPIDSVGQFRESGNNLKTNVLDKDDEVEDNNNGSLTLTNSTKNSIISIDINSKLKLKSLHSATSTTIDNFEKPYPLSSSAYRSSLTSLPKTINNDPINGQRWKSEDFLKKKRLGSGQFGTVYLATEIRSNRDVALKIISKTKILRCGGLSQLKREVEITCHLKHPHIARLYGYFQNETHVFLVMEYAPMGDLYSHFKKVLKFDERTTSTYIYQLALALQYIQRKDVIHRDIKPENIVMFPNNIIKLTDFGWSVHSPTLRRVTMCGTLDYMAPEIVESSEYDHTLDLWGLGVLCYELITGNPPFEHISKKSTQTRIINVDLKFSRGISEGARDLIQKLLKYDPKERITIREVLDHPWILKYNNV</sequence>
<evidence type="ECO:0000256" key="3">
    <source>
        <dbReference type="ARBA" id="ARBA00022527"/>
    </source>
</evidence>
<dbReference type="FunFam" id="3.30.200.20:FF:000042">
    <property type="entry name" value="Aurora kinase A"/>
    <property type="match status" value="1"/>
</dbReference>
<dbReference type="OMA" id="PPFEHEN"/>
<dbReference type="GO" id="GO:0000776">
    <property type="term" value="C:kinetochore"/>
    <property type="evidence" value="ECO:0007669"/>
    <property type="project" value="UniProtKB-ARBA"/>
</dbReference>
<feature type="active site" description="Proton acceptor" evidence="10">
    <location>
        <position position="288"/>
    </location>
</feature>
<evidence type="ECO:0000256" key="7">
    <source>
        <dbReference type="ARBA" id="ARBA00022840"/>
    </source>
</evidence>
<feature type="binding site" evidence="11">
    <location>
        <begin position="292"/>
        <end position="293"/>
    </location>
    <ligand>
        <name>ATP</name>
        <dbReference type="ChEBI" id="CHEBI:30616"/>
    </ligand>
</feature>
<proteinExistence type="inferred from homology"/>
<dbReference type="PROSITE" id="PS00108">
    <property type="entry name" value="PROTEIN_KINASE_ST"/>
    <property type="match status" value="1"/>
</dbReference>
<accession>A0A137P467</accession>
<dbReference type="GO" id="GO:0045143">
    <property type="term" value="P:homologous chromosome segregation"/>
    <property type="evidence" value="ECO:0007669"/>
    <property type="project" value="UniProtKB-ARBA"/>
</dbReference>
<keyword evidence="6 15" id="KW-0418">Kinase</keyword>
<dbReference type="GO" id="GO:0051233">
    <property type="term" value="C:spindle midzone"/>
    <property type="evidence" value="ECO:0007669"/>
    <property type="project" value="UniProtKB-ARBA"/>
</dbReference>
<evidence type="ECO:0000256" key="13">
    <source>
        <dbReference type="PROSITE-ProRule" id="PRU10141"/>
    </source>
</evidence>
<dbReference type="Gene3D" id="1.10.510.10">
    <property type="entry name" value="Transferase(Phosphotransferase) domain 1"/>
    <property type="match status" value="1"/>
</dbReference>
<evidence type="ECO:0000256" key="6">
    <source>
        <dbReference type="ARBA" id="ARBA00022777"/>
    </source>
</evidence>
<dbReference type="InterPro" id="IPR011009">
    <property type="entry name" value="Kinase-like_dom_sf"/>
</dbReference>
<dbReference type="GO" id="GO:0032133">
    <property type="term" value="C:chromosome passenger complex"/>
    <property type="evidence" value="ECO:0007669"/>
    <property type="project" value="UniProtKB-ARBA"/>
</dbReference>
<keyword evidence="18" id="KW-1185">Reference proteome</keyword>
<dbReference type="Proteomes" id="UP000070444">
    <property type="component" value="Unassembled WGS sequence"/>
</dbReference>
<name>A0A137P467_CONC2</name>
<dbReference type="OrthoDB" id="377346at2759"/>
<dbReference type="PROSITE" id="PS50011">
    <property type="entry name" value="PROTEIN_KINASE_DOM"/>
    <property type="match status" value="1"/>
</dbReference>
<dbReference type="PANTHER" id="PTHR24350">
    <property type="entry name" value="SERINE/THREONINE-PROTEIN KINASE IAL-RELATED"/>
    <property type="match status" value="1"/>
</dbReference>